<proteinExistence type="predicted"/>
<evidence type="ECO:0000313" key="2">
    <source>
        <dbReference type="Proteomes" id="UP000025238"/>
    </source>
</evidence>
<organism evidence="1 2">
    <name type="scientific">Stutzerimonas stutzeri</name>
    <name type="common">Pseudomonas stutzeri</name>
    <dbReference type="NCBI Taxonomy" id="316"/>
    <lineage>
        <taxon>Bacteria</taxon>
        <taxon>Pseudomonadati</taxon>
        <taxon>Pseudomonadota</taxon>
        <taxon>Gammaproteobacteria</taxon>
        <taxon>Pseudomonadales</taxon>
        <taxon>Pseudomonadaceae</taxon>
        <taxon>Stutzerimonas</taxon>
    </lineage>
</organism>
<dbReference type="KEGG" id="pstu:UIB01_22900"/>
<sequence>MMARCYPNFSEATMEQPTKNSTQISHRAISRFESMRLADTITRNDLIDASTAELYAAVVEHWRKCTPCAKRELLESCCSPIRDNAKLMQKIFDTTQSDMIRLA</sequence>
<dbReference type="Proteomes" id="UP000025238">
    <property type="component" value="Plasmid pLIB119"/>
</dbReference>
<reference evidence="1 2" key="1">
    <citation type="submission" date="2014-03" db="EMBL/GenBank/DDBJ databases">
        <title>Complete genome sequence of Pseudomonas stutzeri 19SMN4.</title>
        <authorList>
            <person name="Brunet-Galmes I."/>
            <person name="Nogales B."/>
            <person name="Busquets A."/>
            <person name="Pena A."/>
            <person name="Gomila M."/>
            <person name="Garcia-Valdes E."/>
            <person name="Lalucat J."/>
            <person name="Bennasar A."/>
            <person name="Bosch R."/>
        </authorList>
    </citation>
    <scope>NUCLEOTIDE SEQUENCE [LARGE SCALE GENOMIC DNA]</scope>
    <source>
        <strain evidence="1 2">19SMN4</strain>
        <plasmid evidence="2">Plasmid pLIB119</plasmid>
    </source>
</reference>
<dbReference type="EMBL" id="CP007510">
    <property type="protein sequence ID" value="AHY45277.1"/>
    <property type="molecule type" value="Genomic_DNA"/>
</dbReference>
<keyword evidence="1" id="KW-0614">Plasmid</keyword>
<geneLocation type="plasmid" evidence="1 2">
    <name>pLIB119</name>
</geneLocation>
<name>A0A023WYH2_STUST</name>
<dbReference type="PATRIC" id="fig|316.97.peg.4588"/>
<gene>
    <name evidence="1" type="ORF">UIB01_22900</name>
</gene>
<dbReference type="AlphaFoldDB" id="A0A023WYH2"/>
<accession>A0A023WYH2</accession>
<evidence type="ECO:0000313" key="1">
    <source>
        <dbReference type="EMBL" id="AHY45277.1"/>
    </source>
</evidence>
<protein>
    <submittedName>
        <fullName evidence="1">Uncharacterized protein</fullName>
    </submittedName>
</protein>